<reference evidence="3 4" key="1">
    <citation type="submission" date="2017-06" db="EMBL/GenBank/DDBJ databases">
        <title>Draft genome sequence of anaerobic fermentative bacterium Anaeromicrobium sediminis DY2726D isolated from West Pacific Ocean sediments.</title>
        <authorList>
            <person name="Zeng X."/>
        </authorList>
    </citation>
    <scope>NUCLEOTIDE SEQUENCE [LARGE SCALE GENOMIC DNA]</scope>
    <source>
        <strain evidence="3 4">DY2726D</strain>
    </source>
</reference>
<gene>
    <name evidence="3" type="ORF">CCE28_04210</name>
</gene>
<evidence type="ECO:0000313" key="3">
    <source>
        <dbReference type="EMBL" id="PAB60748.1"/>
    </source>
</evidence>
<feature type="compositionally biased region" description="Acidic residues" evidence="1">
    <location>
        <begin position="62"/>
        <end position="72"/>
    </location>
</feature>
<dbReference type="Gene3D" id="3.30.1490.480">
    <property type="entry name" value="Endolytic murein transglycosylase"/>
    <property type="match status" value="1"/>
</dbReference>
<evidence type="ECO:0000256" key="2">
    <source>
        <dbReference type="SAM" id="Phobius"/>
    </source>
</evidence>
<keyword evidence="2" id="KW-0812">Transmembrane</keyword>
<proteinExistence type="predicted"/>
<feature type="transmembrane region" description="Helical" evidence="2">
    <location>
        <begin position="12"/>
        <end position="33"/>
    </location>
</feature>
<keyword evidence="2" id="KW-0472">Membrane</keyword>
<dbReference type="EMBL" id="NIBG01000002">
    <property type="protein sequence ID" value="PAB60748.1"/>
    <property type="molecule type" value="Genomic_DNA"/>
</dbReference>
<name>A0A267MPB6_9FIRM</name>
<feature type="compositionally biased region" description="Low complexity" evidence="1">
    <location>
        <begin position="73"/>
        <end position="82"/>
    </location>
</feature>
<dbReference type="RefSeq" id="WP_095131279.1">
    <property type="nucleotide sequence ID" value="NZ_NIBG01000002.1"/>
</dbReference>
<dbReference type="Proteomes" id="UP000216024">
    <property type="component" value="Unassembled WGS sequence"/>
</dbReference>
<comment type="caution">
    <text evidence="3">The sequence shown here is derived from an EMBL/GenBank/DDBJ whole genome shotgun (WGS) entry which is preliminary data.</text>
</comment>
<evidence type="ECO:0000256" key="1">
    <source>
        <dbReference type="SAM" id="MobiDB-lite"/>
    </source>
</evidence>
<accession>A0A267MPB6</accession>
<sequence>MIDRLKDLLYEISDILVAVLIVILVSGVIVWQVTDTLAFSKEQADSITVEKQPVTEVISNEPVEEPVEESVEEPSIIVEENNPSSNQAEVIPEEPKEETPPPKPVSKDVKVTIPSGSPGIKIANILQEAGLIKDSNDFVKRSSELKMDSKLKSGTYTISTSNSIDDMIYIIAGKKR</sequence>
<dbReference type="OrthoDB" id="1708369at2"/>
<protein>
    <recommendedName>
        <fullName evidence="5">Endolytic transglycosylase MltG</fullName>
    </recommendedName>
</protein>
<evidence type="ECO:0008006" key="5">
    <source>
        <dbReference type="Google" id="ProtNLM"/>
    </source>
</evidence>
<keyword evidence="2" id="KW-1133">Transmembrane helix</keyword>
<feature type="region of interest" description="Disordered" evidence="1">
    <location>
        <begin position="59"/>
        <end position="108"/>
    </location>
</feature>
<feature type="compositionally biased region" description="Basic and acidic residues" evidence="1">
    <location>
        <begin position="93"/>
        <end position="108"/>
    </location>
</feature>
<dbReference type="AlphaFoldDB" id="A0A267MPB6"/>
<organism evidence="3 4">
    <name type="scientific">Anaeromicrobium sediminis</name>
    <dbReference type="NCBI Taxonomy" id="1478221"/>
    <lineage>
        <taxon>Bacteria</taxon>
        <taxon>Bacillati</taxon>
        <taxon>Bacillota</taxon>
        <taxon>Clostridia</taxon>
        <taxon>Peptostreptococcales</taxon>
        <taxon>Thermotaleaceae</taxon>
        <taxon>Anaeromicrobium</taxon>
    </lineage>
</organism>
<keyword evidence="4" id="KW-1185">Reference proteome</keyword>
<evidence type="ECO:0000313" key="4">
    <source>
        <dbReference type="Proteomes" id="UP000216024"/>
    </source>
</evidence>